<protein>
    <submittedName>
        <fullName evidence="2">Uncharacterized protein</fullName>
    </submittedName>
</protein>
<keyword evidence="3" id="KW-1185">Reference proteome</keyword>
<dbReference type="Proteomes" id="UP001151760">
    <property type="component" value="Unassembled WGS sequence"/>
</dbReference>
<feature type="compositionally biased region" description="Polar residues" evidence="1">
    <location>
        <begin position="310"/>
        <end position="320"/>
    </location>
</feature>
<evidence type="ECO:0000313" key="2">
    <source>
        <dbReference type="EMBL" id="GJS83198.1"/>
    </source>
</evidence>
<evidence type="ECO:0000313" key="3">
    <source>
        <dbReference type="Proteomes" id="UP001151760"/>
    </source>
</evidence>
<comment type="caution">
    <text evidence="2">The sequence shown here is derived from an EMBL/GenBank/DDBJ whole genome shotgun (WGS) entry which is preliminary data.</text>
</comment>
<reference evidence="2" key="2">
    <citation type="submission" date="2022-01" db="EMBL/GenBank/DDBJ databases">
        <authorList>
            <person name="Yamashiro T."/>
            <person name="Shiraishi A."/>
            <person name="Satake H."/>
            <person name="Nakayama K."/>
        </authorList>
    </citation>
    <scope>NUCLEOTIDE SEQUENCE</scope>
</reference>
<feature type="compositionally biased region" description="Basic and acidic residues" evidence="1">
    <location>
        <begin position="324"/>
        <end position="338"/>
    </location>
</feature>
<name>A0ABQ4Z2V4_9ASTR</name>
<feature type="region of interest" description="Disordered" evidence="1">
    <location>
        <begin position="301"/>
        <end position="338"/>
    </location>
</feature>
<dbReference type="EMBL" id="BQNB010010882">
    <property type="protein sequence ID" value="GJS83198.1"/>
    <property type="molecule type" value="Genomic_DNA"/>
</dbReference>
<reference evidence="2" key="1">
    <citation type="journal article" date="2022" name="Int. J. Mol. Sci.">
        <title>Draft Genome of Tanacetum Coccineum: Genomic Comparison of Closely Related Tanacetum-Family Plants.</title>
        <authorList>
            <person name="Yamashiro T."/>
            <person name="Shiraishi A."/>
            <person name="Nakayama K."/>
            <person name="Satake H."/>
        </authorList>
    </citation>
    <scope>NUCLEOTIDE SEQUENCE</scope>
</reference>
<gene>
    <name evidence="2" type="ORF">Tco_0749739</name>
</gene>
<accession>A0ABQ4Z2V4</accession>
<sequence>MVKPVWNNAQKVNHQNFAKKTHPCAKKNLVPRAVLMKSGLVSISTARQAEAVNTACYVQNRVSLGKFEVSPDERLAILILTTIKQEQMNYEPIVAGWVKSLKKKNRSRTHKLKRLYKVGLTLGKNPPGNEASLGEDASKQGRINAIDADEEITLVSDSRYAHKEDFDVDALNGEEVFVAGQNENVVEKVVDVVQDNGKGIMIRRTVKPMKKKYQISFDEEVALKLQAEFDEEERLAREKAKKEKEANIALIEEWDDIQAKIDADYQLAEIMQAQEQKALYDAEKATLFQQLLEKRIKHFATKRAEEQRNKPPTQAQQRNNVYLPKEHGSSKKQKVEDDKETLELKKLMEIIPDKEDVAIDAIPLAVKSPRIIYMLVEKKYPLTPPTLSMMLEKKLQNDYDSKMAYHLCNPDGSSYWIKTSQDPMPHAHTCKDIMKAQLLRPSNNNSMSMSVQMSQVQKTTTRSQYDDKRLCLVDDLKEVPVHIQVKPIGTRSSLKSKIIMPYSQDEIKKTNVRAQD</sequence>
<proteinExistence type="predicted"/>
<evidence type="ECO:0000256" key="1">
    <source>
        <dbReference type="SAM" id="MobiDB-lite"/>
    </source>
</evidence>
<organism evidence="2 3">
    <name type="scientific">Tanacetum coccineum</name>
    <dbReference type="NCBI Taxonomy" id="301880"/>
    <lineage>
        <taxon>Eukaryota</taxon>
        <taxon>Viridiplantae</taxon>
        <taxon>Streptophyta</taxon>
        <taxon>Embryophyta</taxon>
        <taxon>Tracheophyta</taxon>
        <taxon>Spermatophyta</taxon>
        <taxon>Magnoliopsida</taxon>
        <taxon>eudicotyledons</taxon>
        <taxon>Gunneridae</taxon>
        <taxon>Pentapetalae</taxon>
        <taxon>asterids</taxon>
        <taxon>campanulids</taxon>
        <taxon>Asterales</taxon>
        <taxon>Asteraceae</taxon>
        <taxon>Asteroideae</taxon>
        <taxon>Anthemideae</taxon>
        <taxon>Anthemidinae</taxon>
        <taxon>Tanacetum</taxon>
    </lineage>
</organism>